<gene>
    <name evidence="3" type="ORF">LARSCL_LOCUS14678</name>
</gene>
<feature type="non-terminal residue" evidence="3">
    <location>
        <position position="1"/>
    </location>
</feature>
<sequence>KFQVLINFILLEFAACLRYTGCFKKLRNRLKGVMRILAPKSVVPDLEKVKVLFSKYWGMKHAMYNFKSTLIILLLGVILLVPTAYCFTLFGPSLDSNKKVDEEQNDAPQTTIIDVVPPIAVSDTTKDTWMNDDDTMEDFTIDDDVTMEDSTTDDDDTSEDSSIDNDDTAKDPSTNDNEPSRNSWPVIMIMEDNSALVNTKSKSGLRRMDSSNNWMVINKRTRTRKVEEERHDFDFGKKRRVINEDKNVELRIYRDDFHTVIRNGIDLTNMFRL</sequence>
<proteinExistence type="predicted"/>
<comment type="caution">
    <text evidence="3">The sequence shown here is derived from an EMBL/GenBank/DDBJ whole genome shotgun (WGS) entry which is preliminary data.</text>
</comment>
<feature type="compositionally biased region" description="Polar residues" evidence="1">
    <location>
        <begin position="171"/>
        <end position="183"/>
    </location>
</feature>
<reference evidence="3 4" key="1">
    <citation type="submission" date="2024-04" db="EMBL/GenBank/DDBJ databases">
        <authorList>
            <person name="Rising A."/>
            <person name="Reimegard J."/>
            <person name="Sonavane S."/>
            <person name="Akerstrom W."/>
            <person name="Nylinder S."/>
            <person name="Hedman E."/>
            <person name="Kallberg Y."/>
        </authorList>
    </citation>
    <scope>NUCLEOTIDE SEQUENCE [LARGE SCALE GENOMIC DNA]</scope>
</reference>
<keyword evidence="4" id="KW-1185">Reference proteome</keyword>
<keyword evidence="2" id="KW-0812">Transmembrane</keyword>
<name>A0AAV2AWK8_9ARAC</name>
<dbReference type="AlphaFoldDB" id="A0AAV2AWK8"/>
<feature type="region of interest" description="Disordered" evidence="1">
    <location>
        <begin position="140"/>
        <end position="184"/>
    </location>
</feature>
<feature type="transmembrane region" description="Helical" evidence="2">
    <location>
        <begin position="69"/>
        <end position="90"/>
    </location>
</feature>
<organism evidence="3 4">
    <name type="scientific">Larinioides sclopetarius</name>
    <dbReference type="NCBI Taxonomy" id="280406"/>
    <lineage>
        <taxon>Eukaryota</taxon>
        <taxon>Metazoa</taxon>
        <taxon>Ecdysozoa</taxon>
        <taxon>Arthropoda</taxon>
        <taxon>Chelicerata</taxon>
        <taxon>Arachnida</taxon>
        <taxon>Araneae</taxon>
        <taxon>Araneomorphae</taxon>
        <taxon>Entelegynae</taxon>
        <taxon>Araneoidea</taxon>
        <taxon>Araneidae</taxon>
        <taxon>Larinioides</taxon>
    </lineage>
</organism>
<dbReference type="Proteomes" id="UP001497382">
    <property type="component" value="Unassembled WGS sequence"/>
</dbReference>
<evidence type="ECO:0000256" key="2">
    <source>
        <dbReference type="SAM" id="Phobius"/>
    </source>
</evidence>
<evidence type="ECO:0000313" key="4">
    <source>
        <dbReference type="Proteomes" id="UP001497382"/>
    </source>
</evidence>
<evidence type="ECO:0008006" key="5">
    <source>
        <dbReference type="Google" id="ProtNLM"/>
    </source>
</evidence>
<dbReference type="EMBL" id="CAXIEN010000214">
    <property type="protein sequence ID" value="CAL1287178.1"/>
    <property type="molecule type" value="Genomic_DNA"/>
</dbReference>
<accession>A0AAV2AWK8</accession>
<keyword evidence="2" id="KW-0472">Membrane</keyword>
<protein>
    <recommendedName>
        <fullName evidence="5">Translocon at the inner envelope membrane of chloroplasts 214</fullName>
    </recommendedName>
</protein>
<feature type="compositionally biased region" description="Acidic residues" evidence="1">
    <location>
        <begin position="140"/>
        <end position="166"/>
    </location>
</feature>
<evidence type="ECO:0000256" key="1">
    <source>
        <dbReference type="SAM" id="MobiDB-lite"/>
    </source>
</evidence>
<evidence type="ECO:0000313" key="3">
    <source>
        <dbReference type="EMBL" id="CAL1287178.1"/>
    </source>
</evidence>
<keyword evidence="2" id="KW-1133">Transmembrane helix</keyword>